<dbReference type="RefSeq" id="WP_123846470.1">
    <property type="nucleotide sequence ID" value="NZ_RPDH01000001.1"/>
</dbReference>
<keyword evidence="2" id="KW-0732">Signal</keyword>
<feature type="chain" id="PRO_5018313181" evidence="2">
    <location>
        <begin position="25"/>
        <end position="400"/>
    </location>
</feature>
<dbReference type="PANTHER" id="PTHR32234">
    <property type="entry name" value="THIOL:DISULFIDE INTERCHANGE PROTEIN DSBD"/>
    <property type="match status" value="1"/>
</dbReference>
<dbReference type="Pfam" id="PF13899">
    <property type="entry name" value="Thioredoxin_7"/>
    <property type="match status" value="1"/>
</dbReference>
<reference evidence="4 5" key="1">
    <citation type="submission" date="2018-11" db="EMBL/GenBank/DDBJ databases">
        <title>Chitinophaga lutea sp.nov., isolate from arsenic contaminated soil.</title>
        <authorList>
            <person name="Zong Y."/>
        </authorList>
    </citation>
    <scope>NUCLEOTIDE SEQUENCE [LARGE SCALE GENOMIC DNA]</scope>
    <source>
        <strain evidence="4 5">ZY74</strain>
    </source>
</reference>
<evidence type="ECO:0000256" key="1">
    <source>
        <dbReference type="ARBA" id="ARBA00023284"/>
    </source>
</evidence>
<keyword evidence="1" id="KW-0676">Redox-active center</keyword>
<evidence type="ECO:0000256" key="2">
    <source>
        <dbReference type="SAM" id="SignalP"/>
    </source>
</evidence>
<proteinExistence type="predicted"/>
<organism evidence="4 5">
    <name type="scientific">Chitinophaga lutea</name>
    <dbReference type="NCBI Taxonomy" id="2488634"/>
    <lineage>
        <taxon>Bacteria</taxon>
        <taxon>Pseudomonadati</taxon>
        <taxon>Bacteroidota</taxon>
        <taxon>Chitinophagia</taxon>
        <taxon>Chitinophagales</taxon>
        <taxon>Chitinophagaceae</taxon>
        <taxon>Chitinophaga</taxon>
    </lineage>
</organism>
<accession>A0A3N4Q1H1</accession>
<keyword evidence="5" id="KW-1185">Reference proteome</keyword>
<dbReference type="AlphaFoldDB" id="A0A3N4Q1H1"/>
<evidence type="ECO:0000313" key="5">
    <source>
        <dbReference type="Proteomes" id="UP000278351"/>
    </source>
</evidence>
<sequence length="400" mass="45525">MNQSLKTLSLSAILSVCIFATAQAQEGIRFNSQGEFKAVLAESEKTGKLIFMDCYTSWCAPCKWMEKNVFVNDSVAAFYNARFVNYKMDMEKGEGPALNKRYGVKVYPTYLFLNGKGEIVHKATSRMEADAFMEEARKALDPKRSFTALEKKFNDGNRSNEVMLEYAIALQHFNRQKADSVGQLLIAQLKDTDLLTATGWKTIQQFTWSETDRLGAYFIRHREAYAKKFGEEPVKKMHERLISSALYGLIRKKDSVAFFTRLAPWKQSPEQELQKKAFQMEAEYYLTSGNVKDFVKLTNEALEGAMKNDDMGLSFVARRCSYMAGKNRQVLEQAYKMAKRAAEIAPGEYSNQSTYAKACQEMGYKEEALKAAEKTYQLALKETSKIQGLAQKLMDEIKAM</sequence>
<dbReference type="InterPro" id="IPR017937">
    <property type="entry name" value="Thioredoxin_CS"/>
</dbReference>
<protein>
    <submittedName>
        <fullName evidence="4">DUF255 domain-containing protein</fullName>
    </submittedName>
</protein>
<dbReference type="EMBL" id="RPDH01000001">
    <property type="protein sequence ID" value="RPE13956.1"/>
    <property type="molecule type" value="Genomic_DNA"/>
</dbReference>
<evidence type="ECO:0000259" key="3">
    <source>
        <dbReference type="PROSITE" id="PS51352"/>
    </source>
</evidence>
<dbReference type="InterPro" id="IPR013766">
    <property type="entry name" value="Thioredoxin_domain"/>
</dbReference>
<dbReference type="SUPFAM" id="SSF52833">
    <property type="entry name" value="Thioredoxin-like"/>
    <property type="match status" value="1"/>
</dbReference>
<dbReference type="GO" id="GO:0015035">
    <property type="term" value="F:protein-disulfide reductase activity"/>
    <property type="evidence" value="ECO:0007669"/>
    <property type="project" value="TreeGrafter"/>
</dbReference>
<dbReference type="Proteomes" id="UP000278351">
    <property type="component" value="Unassembled WGS sequence"/>
</dbReference>
<feature type="signal peptide" evidence="2">
    <location>
        <begin position="1"/>
        <end position="24"/>
    </location>
</feature>
<feature type="domain" description="Thioredoxin" evidence="3">
    <location>
        <begin position="10"/>
        <end position="145"/>
    </location>
</feature>
<dbReference type="PROSITE" id="PS00194">
    <property type="entry name" value="THIOREDOXIN_1"/>
    <property type="match status" value="1"/>
</dbReference>
<dbReference type="GO" id="GO:0045454">
    <property type="term" value="P:cell redox homeostasis"/>
    <property type="evidence" value="ECO:0007669"/>
    <property type="project" value="TreeGrafter"/>
</dbReference>
<dbReference type="Gene3D" id="3.40.30.10">
    <property type="entry name" value="Glutaredoxin"/>
    <property type="match status" value="1"/>
</dbReference>
<evidence type="ECO:0000313" key="4">
    <source>
        <dbReference type="EMBL" id="RPE13956.1"/>
    </source>
</evidence>
<dbReference type="PANTHER" id="PTHR32234:SF0">
    <property type="entry name" value="THIOL:DISULFIDE INTERCHANGE PROTEIN DSBD"/>
    <property type="match status" value="1"/>
</dbReference>
<name>A0A3N4Q1H1_9BACT</name>
<gene>
    <name evidence="4" type="ORF">EGT74_10715</name>
</gene>
<comment type="caution">
    <text evidence="4">The sequence shown here is derived from an EMBL/GenBank/DDBJ whole genome shotgun (WGS) entry which is preliminary data.</text>
</comment>
<dbReference type="InterPro" id="IPR036249">
    <property type="entry name" value="Thioredoxin-like_sf"/>
</dbReference>
<dbReference type="PROSITE" id="PS51352">
    <property type="entry name" value="THIOREDOXIN_2"/>
    <property type="match status" value="1"/>
</dbReference>
<dbReference type="OrthoDB" id="120730at2"/>